<dbReference type="OrthoDB" id="4991875at2759"/>
<feature type="compositionally biased region" description="Low complexity" evidence="1">
    <location>
        <begin position="154"/>
        <end position="164"/>
    </location>
</feature>
<feature type="compositionally biased region" description="Low complexity" evidence="1">
    <location>
        <begin position="175"/>
        <end position="191"/>
    </location>
</feature>
<reference evidence="3" key="1">
    <citation type="journal article" date="2020" name="Stud. Mycol.">
        <title>101 Dothideomycetes genomes: a test case for predicting lifestyles and emergence of pathogens.</title>
        <authorList>
            <person name="Haridas S."/>
            <person name="Albert R."/>
            <person name="Binder M."/>
            <person name="Bloem J."/>
            <person name="Labutti K."/>
            <person name="Salamov A."/>
            <person name="Andreopoulos B."/>
            <person name="Baker S."/>
            <person name="Barry K."/>
            <person name="Bills G."/>
            <person name="Bluhm B."/>
            <person name="Cannon C."/>
            <person name="Castanera R."/>
            <person name="Culley D."/>
            <person name="Daum C."/>
            <person name="Ezra D."/>
            <person name="Gonzalez J."/>
            <person name="Henrissat B."/>
            <person name="Kuo A."/>
            <person name="Liang C."/>
            <person name="Lipzen A."/>
            <person name="Lutzoni F."/>
            <person name="Magnuson J."/>
            <person name="Mondo S."/>
            <person name="Nolan M."/>
            <person name="Ohm R."/>
            <person name="Pangilinan J."/>
            <person name="Park H.-J."/>
            <person name="Ramirez L."/>
            <person name="Alfaro M."/>
            <person name="Sun H."/>
            <person name="Tritt A."/>
            <person name="Yoshinaga Y."/>
            <person name="Zwiers L.-H."/>
            <person name="Turgeon B."/>
            <person name="Goodwin S."/>
            <person name="Spatafora J."/>
            <person name="Crous P."/>
            <person name="Grigoriev I."/>
        </authorList>
    </citation>
    <scope>NUCLEOTIDE SEQUENCE</scope>
    <source>
        <strain evidence="3">CBS 379.55</strain>
    </source>
</reference>
<feature type="compositionally biased region" description="Polar residues" evidence="1">
    <location>
        <begin position="165"/>
        <end position="174"/>
    </location>
</feature>
<dbReference type="GeneID" id="54551589"/>
<dbReference type="PANTHER" id="PTHR40640">
    <property type="entry name" value="ANCHORED GLYCOPROTEIN, PUTATIVE (AFU_ORTHOLOGUE AFUA_8G04860)-RELATED"/>
    <property type="match status" value="1"/>
</dbReference>
<evidence type="ECO:0008006" key="5">
    <source>
        <dbReference type="Google" id="ProtNLM"/>
    </source>
</evidence>
<dbReference type="EMBL" id="ML986494">
    <property type="protein sequence ID" value="KAF2276142.1"/>
    <property type="molecule type" value="Genomic_DNA"/>
</dbReference>
<dbReference type="PANTHER" id="PTHR40640:SF1">
    <property type="entry name" value="ANCHORED GLYCOPROTEIN, PUTATIVE (AFU_ORTHOLOGUE AFUA_8G04860)-RELATED"/>
    <property type="match status" value="1"/>
</dbReference>
<accession>A0A6A6JIA0</accession>
<feature type="chain" id="PRO_5025378702" description="GPI anchored protein" evidence="2">
    <location>
        <begin position="18"/>
        <end position="217"/>
    </location>
</feature>
<feature type="signal peptide" evidence="2">
    <location>
        <begin position="1"/>
        <end position="17"/>
    </location>
</feature>
<evidence type="ECO:0000313" key="3">
    <source>
        <dbReference type="EMBL" id="KAF2276142.1"/>
    </source>
</evidence>
<evidence type="ECO:0000256" key="1">
    <source>
        <dbReference type="SAM" id="MobiDB-lite"/>
    </source>
</evidence>
<keyword evidence="4" id="KW-1185">Reference proteome</keyword>
<sequence>MATALLTLSTLVTLSLAQTTVFPIRYPDGNPQQPGGFPEISVITANKDSTVIDMHCPQATPDCGFFPHQTLTYGASTWKLDMSVDGDGAFTMTQDCSFPANGGDGSGEVVCRESASGSEANFPGSSTTTYSEGAMWVMATAGVEYLTNSGGADGTPTTATGSTSEKTPPSTARQTSSGSGTPSATATAGGSKQTGAASTVGGGLFGVGVGLLAGLVL</sequence>
<evidence type="ECO:0000256" key="2">
    <source>
        <dbReference type="SAM" id="SignalP"/>
    </source>
</evidence>
<name>A0A6A6JIA0_WESOR</name>
<organism evidence="3 4">
    <name type="scientific">Westerdykella ornata</name>
    <dbReference type="NCBI Taxonomy" id="318751"/>
    <lineage>
        <taxon>Eukaryota</taxon>
        <taxon>Fungi</taxon>
        <taxon>Dikarya</taxon>
        <taxon>Ascomycota</taxon>
        <taxon>Pezizomycotina</taxon>
        <taxon>Dothideomycetes</taxon>
        <taxon>Pleosporomycetidae</taxon>
        <taxon>Pleosporales</taxon>
        <taxon>Sporormiaceae</taxon>
        <taxon>Westerdykella</taxon>
    </lineage>
</organism>
<feature type="region of interest" description="Disordered" evidence="1">
    <location>
        <begin position="148"/>
        <end position="196"/>
    </location>
</feature>
<gene>
    <name evidence="3" type="ORF">EI97DRAFT_433555</name>
</gene>
<keyword evidence="2" id="KW-0732">Signal</keyword>
<protein>
    <recommendedName>
        <fullName evidence="5">GPI anchored protein</fullName>
    </recommendedName>
</protein>
<dbReference type="AlphaFoldDB" id="A0A6A6JIA0"/>
<dbReference type="RefSeq" id="XP_033653681.1">
    <property type="nucleotide sequence ID" value="XM_033798414.1"/>
</dbReference>
<evidence type="ECO:0000313" key="4">
    <source>
        <dbReference type="Proteomes" id="UP000800097"/>
    </source>
</evidence>
<proteinExistence type="predicted"/>
<dbReference type="Proteomes" id="UP000800097">
    <property type="component" value="Unassembled WGS sequence"/>
</dbReference>